<dbReference type="InterPro" id="IPR014958">
    <property type="entry name" value="DGC"/>
</dbReference>
<comment type="caution">
    <text evidence="1">The sequence shown here is derived from an EMBL/GenBank/DDBJ whole genome shotgun (WGS) entry which is preliminary data.</text>
</comment>
<dbReference type="RefSeq" id="WP_153016270.1">
    <property type="nucleotide sequence ID" value="NZ_LTBA01000004.1"/>
</dbReference>
<dbReference type="STRING" id="1121338.CLTEP_06800"/>
<name>A0A151B5V7_9CLOT</name>
<accession>A0A151B5V7</accession>
<dbReference type="EMBL" id="LTBA01000004">
    <property type="protein sequence ID" value="KYH35276.1"/>
    <property type="molecule type" value="Genomic_DNA"/>
</dbReference>
<dbReference type="Proteomes" id="UP000075531">
    <property type="component" value="Unassembled WGS sequence"/>
</dbReference>
<evidence type="ECO:0000313" key="1">
    <source>
        <dbReference type="EMBL" id="KYH35276.1"/>
    </source>
</evidence>
<gene>
    <name evidence="1" type="ORF">CLTEP_06800</name>
</gene>
<sequence length="133" mass="14375">MSNKVKVIPCSGMGKVFGLASREAALKVVTELCVEQAETMCLAYLVTGDDEAKEQIKGCNCITIDGCPKMCSAKNVSEAGGIVKQKYRVVDTFRKHRGAQAGTATSLTDEGWQIVDELADEIAEKVKELSEEE</sequence>
<dbReference type="AlphaFoldDB" id="A0A151B5V7"/>
<organism evidence="1 2">
    <name type="scientific">Clostridium tepidiprofundi DSM 19306</name>
    <dbReference type="NCBI Taxonomy" id="1121338"/>
    <lineage>
        <taxon>Bacteria</taxon>
        <taxon>Bacillati</taxon>
        <taxon>Bacillota</taxon>
        <taxon>Clostridia</taxon>
        <taxon>Eubacteriales</taxon>
        <taxon>Clostridiaceae</taxon>
        <taxon>Clostridium</taxon>
    </lineage>
</organism>
<proteinExistence type="predicted"/>
<dbReference type="Pfam" id="PF08859">
    <property type="entry name" value="DGC"/>
    <property type="match status" value="1"/>
</dbReference>
<dbReference type="OrthoDB" id="1723957at2"/>
<keyword evidence="2" id="KW-1185">Reference proteome</keyword>
<protein>
    <submittedName>
        <fullName evidence="1">DGC domain protein</fullName>
    </submittedName>
</protein>
<evidence type="ECO:0000313" key="2">
    <source>
        <dbReference type="Proteomes" id="UP000075531"/>
    </source>
</evidence>
<dbReference type="PATRIC" id="fig|1121338.3.peg.690"/>
<reference evidence="1 2" key="1">
    <citation type="submission" date="2016-02" db="EMBL/GenBank/DDBJ databases">
        <title>Genome sequence of Clostridium tepidiprofundi DSM 19306.</title>
        <authorList>
            <person name="Poehlein A."/>
            <person name="Daniel R."/>
        </authorList>
    </citation>
    <scope>NUCLEOTIDE SEQUENCE [LARGE SCALE GENOMIC DNA]</scope>
    <source>
        <strain evidence="1 2">DSM 19306</strain>
    </source>
</reference>